<protein>
    <submittedName>
        <fullName evidence="1">Uncharacterized protein</fullName>
    </submittedName>
</protein>
<reference evidence="1 2" key="1">
    <citation type="journal article" date="2023" name="Int. J. Syst. Evol. Microbiol.">
        <title>Methylocystis iwaonis sp. nov., a type II methane-oxidizing bacterium from surface soil of a rice paddy field in Japan, and emended description of the genus Methylocystis (ex Whittenbury et al. 1970) Bowman et al. 1993.</title>
        <authorList>
            <person name="Kaise H."/>
            <person name="Sawadogo J.B."/>
            <person name="Alam M.S."/>
            <person name="Ueno C."/>
            <person name="Dianou D."/>
            <person name="Shinjo R."/>
            <person name="Asakawa S."/>
        </authorList>
    </citation>
    <scope>NUCLEOTIDE SEQUENCE [LARGE SCALE GENOMIC DNA]</scope>
    <source>
        <strain evidence="1 2">SS37A-Re</strain>
    </source>
</reference>
<dbReference type="RefSeq" id="WP_202073048.1">
    <property type="nucleotide sequence ID" value="NZ_AP027142.1"/>
</dbReference>
<accession>A0ABN6VC02</accession>
<sequence>MAEIDEAEATHGPEGDLAKLEQALVEAHYLGLSLRALAGNRDFRYAAITVSIAELLIGWARFVGERLQQGENPFTTGPGARGKE</sequence>
<proteinExistence type="predicted"/>
<evidence type="ECO:0000313" key="1">
    <source>
        <dbReference type="EMBL" id="BDV33213.1"/>
    </source>
</evidence>
<dbReference type="EMBL" id="AP027142">
    <property type="protein sequence ID" value="BDV33213.1"/>
    <property type="molecule type" value="Genomic_DNA"/>
</dbReference>
<dbReference type="Proteomes" id="UP001317629">
    <property type="component" value="Chromosome"/>
</dbReference>
<name>A0ABN6VC02_9HYPH</name>
<gene>
    <name evidence="1" type="ORF">SS37A_07420</name>
</gene>
<organism evidence="1 2">
    <name type="scientific">Methylocystis iwaonis</name>
    <dbReference type="NCBI Taxonomy" id="2885079"/>
    <lineage>
        <taxon>Bacteria</taxon>
        <taxon>Pseudomonadati</taxon>
        <taxon>Pseudomonadota</taxon>
        <taxon>Alphaproteobacteria</taxon>
        <taxon>Hyphomicrobiales</taxon>
        <taxon>Methylocystaceae</taxon>
        <taxon>Methylocystis</taxon>
    </lineage>
</organism>
<evidence type="ECO:0000313" key="2">
    <source>
        <dbReference type="Proteomes" id="UP001317629"/>
    </source>
</evidence>
<keyword evidence="2" id="KW-1185">Reference proteome</keyword>